<dbReference type="InterPro" id="IPR015943">
    <property type="entry name" value="WD40/YVTN_repeat-like_dom_sf"/>
</dbReference>
<dbReference type="EMBL" id="FMHW01000002">
    <property type="protein sequence ID" value="SCL39723.1"/>
    <property type="molecule type" value="Genomic_DNA"/>
</dbReference>
<organism evidence="1 2">
    <name type="scientific">Micromonospora pallida</name>
    <dbReference type="NCBI Taxonomy" id="145854"/>
    <lineage>
        <taxon>Bacteria</taxon>
        <taxon>Bacillati</taxon>
        <taxon>Actinomycetota</taxon>
        <taxon>Actinomycetes</taxon>
        <taxon>Micromonosporales</taxon>
        <taxon>Micromonosporaceae</taxon>
        <taxon>Micromonospora</taxon>
    </lineage>
</organism>
<dbReference type="PANTHER" id="PTHR47197:SF3">
    <property type="entry name" value="DIHYDRO-HEME D1 DEHYDROGENASE"/>
    <property type="match status" value="1"/>
</dbReference>
<name>A0A1C6TDY9_9ACTN</name>
<protein>
    <recommendedName>
        <fullName evidence="3">40-residue YVTN family beta-propeller repeat-containing protein</fullName>
    </recommendedName>
</protein>
<dbReference type="AlphaFoldDB" id="A0A1C6TDY9"/>
<proteinExistence type="predicted"/>
<keyword evidence="2" id="KW-1185">Reference proteome</keyword>
<dbReference type="SUPFAM" id="SSF50969">
    <property type="entry name" value="YVTN repeat-like/Quinoprotein amine dehydrogenase"/>
    <property type="match status" value="1"/>
</dbReference>
<evidence type="ECO:0000313" key="2">
    <source>
        <dbReference type="Proteomes" id="UP000198959"/>
    </source>
</evidence>
<reference evidence="2" key="1">
    <citation type="submission" date="2016-06" db="EMBL/GenBank/DDBJ databases">
        <authorList>
            <person name="Varghese N."/>
            <person name="Submissions Spin"/>
        </authorList>
    </citation>
    <scope>NUCLEOTIDE SEQUENCE [LARGE SCALE GENOMIC DNA]</scope>
    <source>
        <strain evidence="2">DSM 43817</strain>
    </source>
</reference>
<evidence type="ECO:0000313" key="1">
    <source>
        <dbReference type="EMBL" id="SCL39723.1"/>
    </source>
</evidence>
<dbReference type="InterPro" id="IPR051200">
    <property type="entry name" value="Host-pathogen_enzymatic-act"/>
</dbReference>
<dbReference type="STRING" id="145854.GA0074692_5462"/>
<evidence type="ECO:0008006" key="3">
    <source>
        <dbReference type="Google" id="ProtNLM"/>
    </source>
</evidence>
<sequence length="570" mass="58918">MACRSLGLPGARGAIFTRGWEVDVRSKLIARLMVAVLGAASAVVAPFGSGVAHARTAVELGMASYRDMVVDAAHARLFFSPGRNSTAVRVTDLSGGSQTTIPGLAGATGMALSPDGSTLYVALVEAHAIAAIDTTTLTETRRYSTGSSTCPTWLTHVGGKLYFGYGCRTGEGRLGSLDLRGETPVLATKLPVDGMLVGPPMLAGSPGNPDLLLATDEDAARYSLPGKPTLYDVSSGTPSIVATVPSETCTSLNDAVVTPDATRVILACSRLYGESGWATEHAALSTTDLSPAGRFPSAVSPTAVTTSRDGSFVILGSTSTIFVERPDGSLVRRYHLPPDSALIWHGLATGGDGTLYAITRNPDAVNEPILQVFTDFVKENSSVALSAPSTSTRGGKLTVTGRLTFTGAALSTPQTVRVVKRDLAGTHTLPSVTTTSTGMFSFSDTPLIGGANTYEVSFAGDAGHAGSSGFGTVQVSRAVTALNLTVSKTTTSTGRTATVTAQLGTTYNSRTVCLYAQPSGATQTPLACGPVNSSGRLVVSYPISRMTTFSARFAGDYRYAPASVSRLVYP</sequence>
<gene>
    <name evidence="1" type="ORF">GA0074692_5462</name>
</gene>
<accession>A0A1C6TDY9</accession>
<dbReference type="InterPro" id="IPR011044">
    <property type="entry name" value="Quino_amine_DH_bsu"/>
</dbReference>
<dbReference type="Proteomes" id="UP000198959">
    <property type="component" value="Unassembled WGS sequence"/>
</dbReference>
<dbReference type="Gene3D" id="2.130.10.10">
    <property type="entry name" value="YVTN repeat-like/Quinoprotein amine dehydrogenase"/>
    <property type="match status" value="1"/>
</dbReference>
<dbReference type="PANTHER" id="PTHR47197">
    <property type="entry name" value="PROTEIN NIRF"/>
    <property type="match status" value="1"/>
</dbReference>